<reference evidence="1 2" key="1">
    <citation type="submission" date="2020-10" db="EMBL/GenBank/DDBJ databases">
        <title>Complete genome sequence of Paludibaculum fermentans P105T, a facultatively anaerobic acidobacterium capable of dissimilatory Fe(III) reduction.</title>
        <authorList>
            <person name="Dedysh S.N."/>
            <person name="Beletsky A.V."/>
            <person name="Kulichevskaya I.S."/>
            <person name="Mardanov A.V."/>
            <person name="Ravin N.V."/>
        </authorList>
    </citation>
    <scope>NUCLEOTIDE SEQUENCE [LARGE SCALE GENOMIC DNA]</scope>
    <source>
        <strain evidence="1 2">P105</strain>
    </source>
</reference>
<dbReference type="EMBL" id="CP063849">
    <property type="protein sequence ID" value="QOY89122.1"/>
    <property type="molecule type" value="Genomic_DNA"/>
</dbReference>
<proteinExistence type="predicted"/>
<dbReference type="RefSeq" id="WP_194450784.1">
    <property type="nucleotide sequence ID" value="NZ_CP063849.1"/>
</dbReference>
<evidence type="ECO:0000313" key="1">
    <source>
        <dbReference type="EMBL" id="QOY89122.1"/>
    </source>
</evidence>
<gene>
    <name evidence="1" type="ORF">IRI77_03950</name>
</gene>
<keyword evidence="2" id="KW-1185">Reference proteome</keyword>
<dbReference type="AlphaFoldDB" id="A0A7S7SKG2"/>
<organism evidence="1 2">
    <name type="scientific">Paludibaculum fermentans</name>
    <dbReference type="NCBI Taxonomy" id="1473598"/>
    <lineage>
        <taxon>Bacteria</taxon>
        <taxon>Pseudomonadati</taxon>
        <taxon>Acidobacteriota</taxon>
        <taxon>Terriglobia</taxon>
        <taxon>Bryobacterales</taxon>
        <taxon>Bryobacteraceae</taxon>
        <taxon>Paludibaculum</taxon>
    </lineage>
</organism>
<sequence length="98" mass="11212">MHIHTQKPWKPSRNFSLLLDRIQAWRQAAPEAKQLIDRAAKHYAEKKEFLVEYRRNQQTLSALAINADGTLKIKAANFGDRLFSAESGNYAFPLNTSP</sequence>
<name>A0A7S7SKG2_PALFE</name>
<protein>
    <submittedName>
        <fullName evidence="1">Uncharacterized protein</fullName>
    </submittedName>
</protein>
<accession>A0A7S7SKG2</accession>
<dbReference type="KEGG" id="pfer:IRI77_03950"/>
<dbReference type="Proteomes" id="UP000593892">
    <property type="component" value="Chromosome"/>
</dbReference>
<evidence type="ECO:0000313" key="2">
    <source>
        <dbReference type="Proteomes" id="UP000593892"/>
    </source>
</evidence>